<evidence type="ECO:0000313" key="3">
    <source>
        <dbReference type="Proteomes" id="UP001367676"/>
    </source>
</evidence>
<dbReference type="SUPFAM" id="SSF52047">
    <property type="entry name" value="RNI-like"/>
    <property type="match status" value="1"/>
</dbReference>
<reference evidence="2 3" key="1">
    <citation type="submission" date="2024-03" db="EMBL/GenBank/DDBJ databases">
        <title>Adaptation during the transition from Ophiocordyceps entomopathogen to insect associate is accompanied by gene loss and intensified selection.</title>
        <authorList>
            <person name="Ward C.M."/>
            <person name="Onetto C.A."/>
            <person name="Borneman A.R."/>
        </authorList>
    </citation>
    <scope>NUCLEOTIDE SEQUENCE [LARGE SCALE GENOMIC DNA]</scope>
    <source>
        <strain evidence="2">AWRI1</strain>
        <tissue evidence="2">Single Adult Female</tissue>
    </source>
</reference>
<dbReference type="Gene3D" id="3.80.10.10">
    <property type="entry name" value="Ribonuclease Inhibitor"/>
    <property type="match status" value="2"/>
</dbReference>
<organism evidence="2 3">
    <name type="scientific">Parthenolecanium corni</name>
    <dbReference type="NCBI Taxonomy" id="536013"/>
    <lineage>
        <taxon>Eukaryota</taxon>
        <taxon>Metazoa</taxon>
        <taxon>Ecdysozoa</taxon>
        <taxon>Arthropoda</taxon>
        <taxon>Hexapoda</taxon>
        <taxon>Insecta</taxon>
        <taxon>Pterygota</taxon>
        <taxon>Neoptera</taxon>
        <taxon>Paraneoptera</taxon>
        <taxon>Hemiptera</taxon>
        <taxon>Sternorrhyncha</taxon>
        <taxon>Coccoidea</taxon>
        <taxon>Coccidae</taxon>
        <taxon>Parthenolecanium</taxon>
    </lineage>
</organism>
<dbReference type="AlphaFoldDB" id="A0AAN9YBK5"/>
<evidence type="ECO:0000256" key="1">
    <source>
        <dbReference type="SAM" id="MobiDB-lite"/>
    </source>
</evidence>
<protein>
    <submittedName>
        <fullName evidence="2">Uncharacterized protein</fullName>
    </submittedName>
</protein>
<dbReference type="Proteomes" id="UP001367676">
    <property type="component" value="Unassembled WGS sequence"/>
</dbReference>
<dbReference type="EMBL" id="JBBCAQ010000002">
    <property type="protein sequence ID" value="KAK7605539.1"/>
    <property type="molecule type" value="Genomic_DNA"/>
</dbReference>
<comment type="caution">
    <text evidence="2">The sequence shown here is derived from an EMBL/GenBank/DDBJ whole genome shotgun (WGS) entry which is preliminary data.</text>
</comment>
<name>A0AAN9YBK5_9HEMI</name>
<feature type="compositionally biased region" description="Low complexity" evidence="1">
    <location>
        <begin position="327"/>
        <end position="349"/>
    </location>
</feature>
<evidence type="ECO:0000313" key="2">
    <source>
        <dbReference type="EMBL" id="KAK7605539.1"/>
    </source>
</evidence>
<sequence>MAPRLQPPTLLSLAHAQVAQNLANICRVLHTLAQETCVTHVLNLTKNTLRPVWQSSIPACIRAQLLEETTALLSMQSSDSAGSTTGAAPLYLLVLLLAKDIKSIRIELCCYYGCSHQTSLLKFLANEGHGLQSLELARSTLLRLDRSLLQSVLVSATSLRYLTFKNIANDSILQIIGSHCPNLVSLDVSHSKEVTDVGLKQLFLRVEIRDKTVQKSISKINVRKDAVGKIKRNLRCVAKFLRRVCLPYQERDSTAKELMAILEYCELRNNLCSTLKCLNIANTGVTNAGILLAVLHVPGLESLGEYCHIGRALELLEQTVPSSLRQNNNNQNDCHTNNNNNNSGNGNPGAQLKNYNFKLRCVNSSRTTQHRLELISEHFPHLCKLKITEPMFLPKSLFIIPRTVVTLSLHSIPSTDQWLHSIFEYLSGPQGTTLKELSLRFFPGDVLPTIDLNSFLPNCKNLRALNLDGAHVTWDSDESSPSPSSSPYTFSARSSSSPVIMEHLEKVQIGKVITTDALNKILLRSPALRIVHIYSCNQLVVDDMLKFKDTNNKLLVRDSQIECFYVYETACLSKDTLQSIANMLPNVKRIGNIRNCGLSSEDIQLMDTWITQNNLNVNLHAGSHWFSSSCFPL</sequence>
<accession>A0AAN9YBK5</accession>
<feature type="region of interest" description="Disordered" evidence="1">
    <location>
        <begin position="326"/>
        <end position="349"/>
    </location>
</feature>
<proteinExistence type="predicted"/>
<dbReference type="InterPro" id="IPR032675">
    <property type="entry name" value="LRR_dom_sf"/>
</dbReference>
<gene>
    <name evidence="2" type="ORF">V9T40_007397</name>
</gene>
<keyword evidence="3" id="KW-1185">Reference proteome</keyword>